<evidence type="ECO:0000256" key="1">
    <source>
        <dbReference type="SAM" id="Phobius"/>
    </source>
</evidence>
<proteinExistence type="predicted"/>
<keyword evidence="1" id="KW-0812">Transmembrane</keyword>
<dbReference type="RefSeq" id="WP_004900321.1">
    <property type="nucleotide sequence ID" value="NZ_BBTI01000002.1"/>
</dbReference>
<evidence type="ECO:0000313" key="2">
    <source>
        <dbReference type="EMBL" id="ESK51226.1"/>
    </source>
</evidence>
<keyword evidence="1" id="KW-0472">Membrane</keyword>
<gene>
    <name evidence="2" type="ORF">P255_01732</name>
</gene>
<organism evidence="2 3">
    <name type="scientific">Acinetobacter brisouii CIP 110357</name>
    <dbReference type="NCBI Taxonomy" id="1341683"/>
    <lineage>
        <taxon>Bacteria</taxon>
        <taxon>Pseudomonadati</taxon>
        <taxon>Pseudomonadota</taxon>
        <taxon>Gammaproteobacteria</taxon>
        <taxon>Moraxellales</taxon>
        <taxon>Moraxellaceae</taxon>
        <taxon>Acinetobacter</taxon>
    </lineage>
</organism>
<dbReference type="HOGENOM" id="CLU_209505_0_0_6"/>
<accession>V2URI0</accession>
<dbReference type="AlphaFoldDB" id="V2URI0"/>
<evidence type="ECO:0000313" key="3">
    <source>
        <dbReference type="Proteomes" id="UP000018418"/>
    </source>
</evidence>
<reference evidence="2 3" key="1">
    <citation type="submission" date="2013-10" db="EMBL/GenBank/DDBJ databases">
        <title>The Genome Sequence of Acinetobacter brisouii CIP 110357.</title>
        <authorList>
            <consortium name="The Broad Institute Genomics Platform"/>
            <consortium name="The Broad Institute Genome Sequencing Center for Infectious Disease"/>
            <person name="Cerqueira G."/>
            <person name="Feldgarden M."/>
            <person name="Courvalin P."/>
            <person name="Grillot-Courvalin C."/>
            <person name="Clermont D."/>
            <person name="Rocha E."/>
            <person name="Yoon E.-J."/>
            <person name="Nemec A."/>
            <person name="Young S.K."/>
            <person name="Zeng Q."/>
            <person name="Gargeya S."/>
            <person name="Fitzgerald M."/>
            <person name="Abouelleil A."/>
            <person name="Alvarado L."/>
            <person name="Berlin A.M."/>
            <person name="Chapman S.B."/>
            <person name="Gainer-Dewar J."/>
            <person name="Goldberg J."/>
            <person name="Gnerre S."/>
            <person name="Griggs A."/>
            <person name="Gujja S."/>
            <person name="Hansen M."/>
            <person name="Howarth C."/>
            <person name="Imamovic A."/>
            <person name="Ireland A."/>
            <person name="Larimer J."/>
            <person name="McCowan C."/>
            <person name="Murphy C."/>
            <person name="Pearson M."/>
            <person name="Poon T.W."/>
            <person name="Priest M."/>
            <person name="Roberts A."/>
            <person name="Saif S."/>
            <person name="Shea T."/>
            <person name="Sykes S."/>
            <person name="Wortman J."/>
            <person name="Nusbaum C."/>
            <person name="Birren B."/>
        </authorList>
    </citation>
    <scope>NUCLEOTIDE SEQUENCE [LARGE SCALE GENOMIC DNA]</scope>
    <source>
        <strain evidence="2 3">CIP 110357</strain>
    </source>
</reference>
<name>V2URI0_9GAMM</name>
<feature type="transmembrane region" description="Helical" evidence="1">
    <location>
        <begin position="20"/>
        <end position="41"/>
    </location>
</feature>
<comment type="caution">
    <text evidence="2">The sequence shown here is derived from an EMBL/GenBank/DDBJ whole genome shotgun (WGS) entry which is preliminary data.</text>
</comment>
<dbReference type="PATRIC" id="fig|1341683.3.peg.1720"/>
<dbReference type="EMBL" id="AYEU01000006">
    <property type="protein sequence ID" value="ESK51226.1"/>
    <property type="molecule type" value="Genomic_DNA"/>
</dbReference>
<sequence length="45" mass="5292">MKITQQQTSNMLQQHSQPRFKIDFGAVCFFLLGMFLLGFFLHQIT</sequence>
<keyword evidence="1" id="KW-1133">Transmembrane helix</keyword>
<keyword evidence="3" id="KW-1185">Reference proteome</keyword>
<dbReference type="Proteomes" id="UP000018418">
    <property type="component" value="Unassembled WGS sequence"/>
</dbReference>
<protein>
    <submittedName>
        <fullName evidence="2">Uncharacterized protein</fullName>
    </submittedName>
</protein>